<evidence type="ECO:0000256" key="8">
    <source>
        <dbReference type="ARBA" id="ARBA00047989"/>
    </source>
</evidence>
<evidence type="ECO:0000256" key="4">
    <source>
        <dbReference type="ARBA" id="ARBA00022679"/>
    </source>
</evidence>
<comment type="catalytic activity">
    <reaction evidence="9">
        <text>adenosine + phosphate = alpha-D-ribose 1-phosphate + adenine</text>
        <dbReference type="Rhea" id="RHEA:27642"/>
        <dbReference type="ChEBI" id="CHEBI:16335"/>
        <dbReference type="ChEBI" id="CHEBI:16708"/>
        <dbReference type="ChEBI" id="CHEBI:43474"/>
        <dbReference type="ChEBI" id="CHEBI:57720"/>
        <dbReference type="EC" id="2.4.2.1"/>
    </reaction>
    <physiologicalReaction direction="left-to-right" evidence="9">
        <dbReference type="Rhea" id="RHEA:27643"/>
    </physiologicalReaction>
</comment>
<comment type="catalytic activity">
    <reaction evidence="8">
        <text>adenosine + H2O + H(+) = inosine + NH4(+)</text>
        <dbReference type="Rhea" id="RHEA:24408"/>
        <dbReference type="ChEBI" id="CHEBI:15377"/>
        <dbReference type="ChEBI" id="CHEBI:15378"/>
        <dbReference type="ChEBI" id="CHEBI:16335"/>
        <dbReference type="ChEBI" id="CHEBI:17596"/>
        <dbReference type="ChEBI" id="CHEBI:28938"/>
        <dbReference type="EC" id="3.5.4.4"/>
    </reaction>
    <physiologicalReaction direction="left-to-right" evidence="8">
        <dbReference type="Rhea" id="RHEA:24409"/>
    </physiologicalReaction>
</comment>
<evidence type="ECO:0000256" key="9">
    <source>
        <dbReference type="ARBA" id="ARBA00048968"/>
    </source>
</evidence>
<comment type="function">
    <text evidence="2">Purine nucleoside enzyme that catalyzes the phosphorolysis of adenosine and inosine nucleosides, yielding D-ribose 1-phosphate and the respective free bases, adenine and hypoxanthine. Also catalyzes the phosphorolysis of S-methyl-5'-thioadenosine into adenine and S-methyl-5-thio-alpha-D-ribose 1-phosphate. Also has adenosine deaminase activity.</text>
</comment>
<evidence type="ECO:0000313" key="12">
    <source>
        <dbReference type="EMBL" id="MBR8828556.1"/>
    </source>
</evidence>
<dbReference type="GO" id="GO:0005507">
    <property type="term" value="F:copper ion binding"/>
    <property type="evidence" value="ECO:0007669"/>
    <property type="project" value="TreeGrafter"/>
</dbReference>
<dbReference type="GO" id="GO:0016787">
    <property type="term" value="F:hydrolase activity"/>
    <property type="evidence" value="ECO:0007669"/>
    <property type="project" value="UniProtKB-KW"/>
</dbReference>
<proteinExistence type="inferred from homology"/>
<dbReference type="CDD" id="cd16833">
    <property type="entry name" value="YfiH"/>
    <property type="match status" value="1"/>
</dbReference>
<evidence type="ECO:0000313" key="13">
    <source>
        <dbReference type="Proteomes" id="UP000767446"/>
    </source>
</evidence>
<dbReference type="Gene3D" id="3.60.140.10">
    <property type="entry name" value="CNF1/YfiH-like putative cysteine hydrolases"/>
    <property type="match status" value="1"/>
</dbReference>
<dbReference type="EMBL" id="JADQBC010000076">
    <property type="protein sequence ID" value="MBR8828556.1"/>
    <property type="molecule type" value="Genomic_DNA"/>
</dbReference>
<keyword evidence="4" id="KW-0808">Transferase</keyword>
<dbReference type="Pfam" id="PF02578">
    <property type="entry name" value="Cu-oxidase_4"/>
    <property type="match status" value="1"/>
</dbReference>
<dbReference type="PANTHER" id="PTHR30616">
    <property type="entry name" value="UNCHARACTERIZED PROTEIN YFIH"/>
    <property type="match status" value="1"/>
</dbReference>
<protein>
    <recommendedName>
        <fullName evidence="11">Purine nucleoside phosphorylase</fullName>
    </recommendedName>
</protein>
<sequence>MPYLTCNLLQNWQHGFFTQQFDPRSPEELVQVLQPHAQVYRVQQVHSNRVVMPEEMGEEEQADGIITQESHQSVWVASADCTPILMGDVITGRVGAVHAGWRGTAKGIVKKAIAFFLSGGSLIENIRIALGPAISGTVYQVSEEVAAEVCAGLSTLETLQQLSHSPILDDPKPGKVRLDVRRVIYLQLEQIGITSAQITCAPYCTYQQDQYFFSYRRAQQKKVQWSGIVSKINP</sequence>
<evidence type="ECO:0000256" key="2">
    <source>
        <dbReference type="ARBA" id="ARBA00003215"/>
    </source>
</evidence>
<dbReference type="NCBIfam" id="TIGR00726">
    <property type="entry name" value="peptidoglycan editing factor PgeF"/>
    <property type="match status" value="1"/>
</dbReference>
<evidence type="ECO:0000256" key="6">
    <source>
        <dbReference type="ARBA" id="ARBA00022801"/>
    </source>
</evidence>
<keyword evidence="6" id="KW-0378">Hydrolase</keyword>
<dbReference type="InterPro" id="IPR038371">
    <property type="entry name" value="Cu_polyphenol_OxRdtase_sf"/>
</dbReference>
<dbReference type="InterPro" id="IPR011324">
    <property type="entry name" value="Cytotoxic_necrot_fac-like_cat"/>
</dbReference>
<comment type="catalytic activity">
    <reaction evidence="1">
        <text>inosine + phosphate = alpha-D-ribose 1-phosphate + hypoxanthine</text>
        <dbReference type="Rhea" id="RHEA:27646"/>
        <dbReference type="ChEBI" id="CHEBI:17368"/>
        <dbReference type="ChEBI" id="CHEBI:17596"/>
        <dbReference type="ChEBI" id="CHEBI:43474"/>
        <dbReference type="ChEBI" id="CHEBI:57720"/>
        <dbReference type="EC" id="2.4.2.1"/>
    </reaction>
    <physiologicalReaction direction="left-to-right" evidence="1">
        <dbReference type="Rhea" id="RHEA:27647"/>
    </physiologicalReaction>
</comment>
<evidence type="ECO:0000256" key="11">
    <source>
        <dbReference type="RuleBase" id="RU361274"/>
    </source>
</evidence>
<accession>A0A941GSS4</accession>
<name>A0A941GSS4_9CHRO</name>
<keyword evidence="5" id="KW-0479">Metal-binding</keyword>
<evidence type="ECO:0000256" key="7">
    <source>
        <dbReference type="ARBA" id="ARBA00022833"/>
    </source>
</evidence>
<comment type="caution">
    <text evidence="12">The sequence shown here is derived from an EMBL/GenBank/DDBJ whole genome shotgun (WGS) entry which is preliminary data.</text>
</comment>
<dbReference type="Proteomes" id="UP000767446">
    <property type="component" value="Unassembled WGS sequence"/>
</dbReference>
<evidence type="ECO:0000256" key="10">
    <source>
        <dbReference type="ARBA" id="ARBA00049893"/>
    </source>
</evidence>
<organism evidence="12 13">
    <name type="scientific">Gomphosphaeria aponina SAG 52.96 = DSM 107014</name>
    <dbReference type="NCBI Taxonomy" id="1521640"/>
    <lineage>
        <taxon>Bacteria</taxon>
        <taxon>Bacillati</taxon>
        <taxon>Cyanobacteriota</taxon>
        <taxon>Cyanophyceae</taxon>
        <taxon>Oscillatoriophycideae</taxon>
        <taxon>Chroococcales</taxon>
        <taxon>Gomphosphaeriaceae</taxon>
        <taxon>Gomphosphaeria</taxon>
    </lineage>
</organism>
<gene>
    <name evidence="12" type="primary">pgeF</name>
    <name evidence="12" type="ORF">DSM107014_11775</name>
</gene>
<dbReference type="GO" id="GO:0017061">
    <property type="term" value="F:S-methyl-5-thioadenosine phosphorylase activity"/>
    <property type="evidence" value="ECO:0007669"/>
    <property type="project" value="UniProtKB-EC"/>
</dbReference>
<dbReference type="InterPro" id="IPR003730">
    <property type="entry name" value="Cu_polyphenol_OxRdtase"/>
</dbReference>
<dbReference type="PANTHER" id="PTHR30616:SF2">
    <property type="entry name" value="PURINE NUCLEOSIDE PHOSPHORYLASE LACC1"/>
    <property type="match status" value="1"/>
</dbReference>
<dbReference type="SUPFAM" id="SSF64438">
    <property type="entry name" value="CNF1/YfiH-like putative cysteine hydrolases"/>
    <property type="match status" value="1"/>
</dbReference>
<evidence type="ECO:0000256" key="3">
    <source>
        <dbReference type="ARBA" id="ARBA00007353"/>
    </source>
</evidence>
<reference evidence="12" key="1">
    <citation type="submission" date="2021-02" db="EMBL/GenBank/DDBJ databases">
        <title>Metagenome analyses of Stigonema ocellatum DSM 106950, Chlorogloea purpurea SAG 13.99 and Gomphosphaeria aponina DSM 107014.</title>
        <authorList>
            <person name="Marter P."/>
            <person name="Huang S."/>
        </authorList>
    </citation>
    <scope>NUCLEOTIDE SEQUENCE</scope>
    <source>
        <strain evidence="12">JP213</strain>
    </source>
</reference>
<dbReference type="AlphaFoldDB" id="A0A941GSS4"/>
<evidence type="ECO:0000256" key="1">
    <source>
        <dbReference type="ARBA" id="ARBA00000553"/>
    </source>
</evidence>
<comment type="similarity">
    <text evidence="3 11">Belongs to the purine nucleoside phosphorylase YfiH/LACC1 family.</text>
</comment>
<keyword evidence="7" id="KW-0862">Zinc</keyword>
<comment type="catalytic activity">
    <reaction evidence="10">
        <text>S-methyl-5'-thioadenosine + phosphate = 5-(methylsulfanyl)-alpha-D-ribose 1-phosphate + adenine</text>
        <dbReference type="Rhea" id="RHEA:11852"/>
        <dbReference type="ChEBI" id="CHEBI:16708"/>
        <dbReference type="ChEBI" id="CHEBI:17509"/>
        <dbReference type="ChEBI" id="CHEBI:43474"/>
        <dbReference type="ChEBI" id="CHEBI:58533"/>
        <dbReference type="EC" id="2.4.2.28"/>
    </reaction>
    <physiologicalReaction direction="left-to-right" evidence="10">
        <dbReference type="Rhea" id="RHEA:11853"/>
    </physiologicalReaction>
</comment>
<evidence type="ECO:0000256" key="5">
    <source>
        <dbReference type="ARBA" id="ARBA00022723"/>
    </source>
</evidence>